<feature type="compositionally biased region" description="Basic and acidic residues" evidence="1">
    <location>
        <begin position="1"/>
        <end position="11"/>
    </location>
</feature>
<feature type="region of interest" description="Disordered" evidence="1">
    <location>
        <begin position="75"/>
        <end position="95"/>
    </location>
</feature>
<comment type="caution">
    <text evidence="2">The sequence shown here is derived from an EMBL/GenBank/DDBJ whole genome shotgun (WGS) entry which is preliminary data.</text>
</comment>
<organism evidence="2 3">
    <name type="scientific">Botryotinia narcissicola</name>
    <dbReference type="NCBI Taxonomy" id="278944"/>
    <lineage>
        <taxon>Eukaryota</taxon>
        <taxon>Fungi</taxon>
        <taxon>Dikarya</taxon>
        <taxon>Ascomycota</taxon>
        <taxon>Pezizomycotina</taxon>
        <taxon>Leotiomycetes</taxon>
        <taxon>Helotiales</taxon>
        <taxon>Sclerotiniaceae</taxon>
        <taxon>Botryotinia</taxon>
    </lineage>
</organism>
<accession>A0A4Z1HHV7</accession>
<evidence type="ECO:0000256" key="1">
    <source>
        <dbReference type="SAM" id="MobiDB-lite"/>
    </source>
</evidence>
<feature type="compositionally biased region" description="Basic residues" evidence="1">
    <location>
        <begin position="83"/>
        <end position="95"/>
    </location>
</feature>
<sequence length="95" mass="10623">MDGKRSKEQQKSPKHSSGPGKISQDKLPANTSVSGPKFEVEIILRQADMLQNLQIPETSVQSVLNDRAIRALPPEIQTLKLTRPSKKRGKKLHTR</sequence>
<evidence type="ECO:0000313" key="2">
    <source>
        <dbReference type="EMBL" id="TGO44607.1"/>
    </source>
</evidence>
<dbReference type="EMBL" id="PQXJ01000778">
    <property type="protein sequence ID" value="TGO44607.1"/>
    <property type="molecule type" value="Genomic_DNA"/>
</dbReference>
<keyword evidence="3" id="KW-1185">Reference proteome</keyword>
<feature type="region of interest" description="Disordered" evidence="1">
    <location>
        <begin position="1"/>
        <end position="33"/>
    </location>
</feature>
<protein>
    <submittedName>
        <fullName evidence="2">Uncharacterized protein</fullName>
    </submittedName>
</protein>
<dbReference type="AlphaFoldDB" id="A0A4Z1HHV7"/>
<proteinExistence type="predicted"/>
<evidence type="ECO:0000313" key="3">
    <source>
        <dbReference type="Proteomes" id="UP000297452"/>
    </source>
</evidence>
<reference evidence="2 3" key="1">
    <citation type="submission" date="2017-12" db="EMBL/GenBank/DDBJ databases">
        <title>Comparative genomics of Botrytis spp.</title>
        <authorList>
            <person name="Valero-Jimenez C.A."/>
            <person name="Tapia P."/>
            <person name="Veloso J."/>
            <person name="Silva-Moreno E."/>
            <person name="Staats M."/>
            <person name="Valdes J.H."/>
            <person name="Van Kan J.A.L."/>
        </authorList>
    </citation>
    <scope>NUCLEOTIDE SEQUENCE [LARGE SCALE GENOMIC DNA]</scope>
    <source>
        <strain evidence="2 3">MUCL2120</strain>
    </source>
</reference>
<dbReference type="Proteomes" id="UP000297452">
    <property type="component" value="Unassembled WGS sequence"/>
</dbReference>
<name>A0A4Z1HHV7_9HELO</name>
<gene>
    <name evidence="2" type="ORF">BOTNAR_0782g00010</name>
</gene>